<sequence>MSGYNQALICAIAVLFGIFTLDLLRRRRLNVEYGLLWLLLAAGVLIVVGWKGLLFRVTFWMGARQPASILTLLSLAFIFFFLAFLTVQLSTMSSRIRRLTQVVALLEHEVREMKEKQGETADDAKESEM</sequence>
<keyword evidence="1" id="KW-1133">Transmembrane helix</keyword>
<dbReference type="Pfam" id="PF10066">
    <property type="entry name" value="DUF2304"/>
    <property type="match status" value="1"/>
</dbReference>
<comment type="caution">
    <text evidence="2">The sequence shown here is derived from an EMBL/GenBank/DDBJ whole genome shotgun (WGS) entry which is preliminary data.</text>
</comment>
<dbReference type="EMBL" id="MFKF01000207">
    <property type="protein sequence ID" value="OGG50511.1"/>
    <property type="molecule type" value="Genomic_DNA"/>
</dbReference>
<accession>A0A1F6CND0</accession>
<feature type="transmembrane region" description="Helical" evidence="1">
    <location>
        <begin position="67"/>
        <end position="89"/>
    </location>
</feature>
<keyword evidence="1" id="KW-0812">Transmembrane</keyword>
<dbReference type="Proteomes" id="UP000178606">
    <property type="component" value="Unassembled WGS sequence"/>
</dbReference>
<feature type="transmembrane region" description="Helical" evidence="1">
    <location>
        <begin position="36"/>
        <end position="55"/>
    </location>
</feature>
<organism evidence="2 3">
    <name type="scientific">Handelsmanbacteria sp. (strain RIFCSPLOWO2_12_FULL_64_10)</name>
    <dbReference type="NCBI Taxonomy" id="1817868"/>
    <lineage>
        <taxon>Bacteria</taxon>
        <taxon>Candidatus Handelsmaniibacteriota</taxon>
    </lineage>
</organism>
<protein>
    <recommendedName>
        <fullName evidence="4">DUF2304 domain-containing protein</fullName>
    </recommendedName>
</protein>
<reference evidence="2 3" key="1">
    <citation type="journal article" date="2016" name="Nat. Commun.">
        <title>Thousands of microbial genomes shed light on interconnected biogeochemical processes in an aquifer system.</title>
        <authorList>
            <person name="Anantharaman K."/>
            <person name="Brown C.T."/>
            <person name="Hug L.A."/>
            <person name="Sharon I."/>
            <person name="Castelle C.J."/>
            <person name="Probst A.J."/>
            <person name="Thomas B.C."/>
            <person name="Singh A."/>
            <person name="Wilkins M.J."/>
            <person name="Karaoz U."/>
            <person name="Brodie E.L."/>
            <person name="Williams K.H."/>
            <person name="Hubbard S.S."/>
            <person name="Banfield J.F."/>
        </authorList>
    </citation>
    <scope>NUCLEOTIDE SEQUENCE [LARGE SCALE GENOMIC DNA]</scope>
    <source>
        <strain evidence="3">RIFCSPLOWO2_12_FULL_64_10</strain>
    </source>
</reference>
<evidence type="ECO:0008006" key="4">
    <source>
        <dbReference type="Google" id="ProtNLM"/>
    </source>
</evidence>
<proteinExistence type="predicted"/>
<name>A0A1F6CND0_HANXR</name>
<evidence type="ECO:0000313" key="2">
    <source>
        <dbReference type="EMBL" id="OGG50511.1"/>
    </source>
</evidence>
<gene>
    <name evidence="2" type="ORF">A3F84_17805</name>
</gene>
<dbReference type="AlphaFoldDB" id="A0A1F6CND0"/>
<evidence type="ECO:0000313" key="3">
    <source>
        <dbReference type="Proteomes" id="UP000178606"/>
    </source>
</evidence>
<feature type="transmembrane region" description="Helical" evidence="1">
    <location>
        <begin position="6"/>
        <end position="24"/>
    </location>
</feature>
<keyword evidence="1" id="KW-0472">Membrane</keyword>
<dbReference type="InterPro" id="IPR019277">
    <property type="entry name" value="DUF2304"/>
</dbReference>
<evidence type="ECO:0000256" key="1">
    <source>
        <dbReference type="SAM" id="Phobius"/>
    </source>
</evidence>